<dbReference type="SMART" id="SM00165">
    <property type="entry name" value="UBA"/>
    <property type="match status" value="1"/>
</dbReference>
<feature type="domain" description="Ubiquitin-like" evidence="5">
    <location>
        <begin position="11"/>
        <end position="88"/>
    </location>
</feature>
<evidence type="ECO:0000256" key="3">
    <source>
        <dbReference type="SAM" id="MobiDB-lite"/>
    </source>
</evidence>
<dbReference type="CDD" id="cd14324">
    <property type="entry name" value="UBA_Dsk2p_like"/>
    <property type="match status" value="1"/>
</dbReference>
<dbReference type="InterPro" id="IPR015940">
    <property type="entry name" value="UBA"/>
</dbReference>
<evidence type="ECO:0008006" key="8">
    <source>
        <dbReference type="Google" id="ProtNLM"/>
    </source>
</evidence>
<evidence type="ECO:0000256" key="2">
    <source>
        <dbReference type="SAM" id="Coils"/>
    </source>
</evidence>
<dbReference type="GO" id="GO:0005774">
    <property type="term" value="C:vacuolar membrane"/>
    <property type="evidence" value="ECO:0007669"/>
    <property type="project" value="TreeGrafter"/>
</dbReference>
<feature type="domain" description="UBA" evidence="4">
    <location>
        <begin position="354"/>
        <end position="398"/>
    </location>
</feature>
<feature type="region of interest" description="Disordered" evidence="3">
    <location>
        <begin position="291"/>
        <end position="326"/>
    </location>
</feature>
<dbReference type="SUPFAM" id="SSF46934">
    <property type="entry name" value="UBA-like"/>
    <property type="match status" value="1"/>
</dbReference>
<feature type="region of interest" description="Disordered" evidence="3">
    <location>
        <begin position="229"/>
        <end position="278"/>
    </location>
</feature>
<dbReference type="GO" id="GO:0005096">
    <property type="term" value="F:GTPase activator activity"/>
    <property type="evidence" value="ECO:0007669"/>
    <property type="project" value="TreeGrafter"/>
</dbReference>
<reference evidence="6 7" key="1">
    <citation type="submission" date="2015-03" db="EMBL/GenBank/DDBJ databases">
        <authorList>
            <person name="Radwan O."/>
            <person name="Al-Naeli F.A."/>
            <person name="Rendon G.A."/>
            <person name="Fields C."/>
        </authorList>
    </citation>
    <scope>NUCLEOTIDE SEQUENCE [LARGE SCALE GENOMIC DNA]</scope>
    <source>
        <strain evidence="6">CR-DP1</strain>
    </source>
</reference>
<dbReference type="InterPro" id="IPR009348">
    <property type="entry name" value="NPR2-like"/>
</dbReference>
<keyword evidence="7" id="KW-1185">Reference proteome</keyword>
<name>A0A0F4Z843_9PEZI</name>
<gene>
    <name evidence="6" type="ORF">TD95_000046</name>
</gene>
<accession>A0A0F4Z843</accession>
<dbReference type="GO" id="GO:1990130">
    <property type="term" value="C:GATOR1 complex"/>
    <property type="evidence" value="ECO:0007669"/>
    <property type="project" value="TreeGrafter"/>
</dbReference>
<evidence type="ECO:0000259" key="4">
    <source>
        <dbReference type="PROSITE" id="PS50030"/>
    </source>
</evidence>
<dbReference type="GO" id="GO:1904262">
    <property type="term" value="P:negative regulation of TORC1 signaling"/>
    <property type="evidence" value="ECO:0007669"/>
    <property type="project" value="TreeGrafter"/>
</dbReference>
<evidence type="ECO:0000313" key="6">
    <source>
        <dbReference type="EMBL" id="KKA26251.1"/>
    </source>
</evidence>
<dbReference type="Pfam" id="PF00240">
    <property type="entry name" value="ubiquitin"/>
    <property type="match status" value="1"/>
</dbReference>
<dbReference type="Gene3D" id="1.10.8.10">
    <property type="entry name" value="DNA helicase RuvA subunit, C-terminal domain"/>
    <property type="match status" value="1"/>
</dbReference>
<comment type="caution">
    <text evidence="6">The sequence shown here is derived from an EMBL/GenBank/DDBJ whole genome shotgun (WGS) entry which is preliminary data.</text>
</comment>
<feature type="coiled-coil region" evidence="2">
    <location>
        <begin position="486"/>
        <end position="513"/>
    </location>
</feature>
<evidence type="ECO:0000259" key="5">
    <source>
        <dbReference type="PROSITE" id="PS50053"/>
    </source>
</evidence>
<dbReference type="FunFam" id="1.10.8.10:FF:000024">
    <property type="entry name" value="Ubiquitin domain-containing protein DSK2"/>
    <property type="match status" value="1"/>
</dbReference>
<protein>
    <recommendedName>
        <fullName evidence="8">Ubiquitin-like domain-containing protein</fullName>
    </recommendedName>
</protein>
<dbReference type="Pfam" id="PF23195">
    <property type="entry name" value="UBQLN1"/>
    <property type="match status" value="1"/>
</dbReference>
<dbReference type="GO" id="GO:0010508">
    <property type="term" value="P:positive regulation of autophagy"/>
    <property type="evidence" value="ECO:0007669"/>
    <property type="project" value="TreeGrafter"/>
</dbReference>
<dbReference type="AlphaFoldDB" id="A0A0F4Z843"/>
<dbReference type="Pfam" id="PF06218">
    <property type="entry name" value="NPR2"/>
    <property type="match status" value="2"/>
</dbReference>
<evidence type="ECO:0000256" key="1">
    <source>
        <dbReference type="ARBA" id="ARBA00008433"/>
    </source>
</evidence>
<dbReference type="Pfam" id="PF00627">
    <property type="entry name" value="UBA"/>
    <property type="match status" value="1"/>
</dbReference>
<dbReference type="InterPro" id="IPR009060">
    <property type="entry name" value="UBA-like_sf"/>
</dbReference>
<dbReference type="PROSITE" id="PS50030">
    <property type="entry name" value="UBA"/>
    <property type="match status" value="1"/>
</dbReference>
<sequence>MASTDSPSDELTIKVKAAGGRLHTITISKSQTVKDLKTKLASESYENIAVERQRLIYSGRVMKNDDALSTYNIKNNNTIHLVKNAASNPAPTTSTPAVPAVPSNIAAGTNNDPLAGLTGARYAGHIQLPNRDMFGADGGMGAPPSEDDLARMLDDPNVQQSLNAALDNPQFIDQMIRMNPQLASIPGVHEMFRSPMMRQMLTNPEMMRMSARLSRSMGAMGGGFGSASGFPAPGITNPTTSNTTGATTGTTPGANDASTGATGTASAAPGATPNVPENPFMALFNLANAVDPPRQGTSATGTSDGSAPNTNSPANPFGFGSLPPFASPEAMQEIMSLFQGANPGAASAAPDTRPPEERYAEQLRQLNDMGFFDFDRNVAALRRSGGSVQGAIEHLLSGLRVNLGRVVNKQRPTIMAQSPPECISSSKSSLVDFDVLQEYIIPRKAFCNRFMTVRDPKNEYAVLGFPVLIAHPKYVRNEFIFNFGLIVDARAELESYERVVRRLAVTFAEMEKQNEYLSAQEDKNGLMVLPLSVEEAVKSARRPIEALLEIVKSDLNNYGECMIPVDEANTVNMKLFPSHKNPDIVEEWHVPVAKMKFADIVDPTWDLTMQKVIAHIDGVSDVRRIAWQADVAVDLAKAALRHLLYYDTILLLDMFFFSSCYAPQPDGLRDFVHNVDGIVDECLAYVCIHNSRVQLSHFQMVRLMTSFCFGRSVSEWLWLHAEAGLDVLSFVDVRRLVQFGCIKGVLYRVHKHVVSQQYLAQLATGQARPTPSGDSLQKYTDGCANFDQIIVEKNMTDKEIMNKLRTLKVPSADLSILYY</sequence>
<dbReference type="PANTHER" id="PTHR12991:SF10">
    <property type="entry name" value="GATOR COMPLEX PROTEIN NPRL2"/>
    <property type="match status" value="1"/>
</dbReference>
<dbReference type="InterPro" id="IPR000626">
    <property type="entry name" value="Ubiquitin-like_dom"/>
</dbReference>
<comment type="similarity">
    <text evidence="1">Belongs to the NPR2 family.</text>
</comment>
<dbReference type="Proteomes" id="UP000033483">
    <property type="component" value="Unassembled WGS sequence"/>
</dbReference>
<dbReference type="Gene3D" id="3.10.20.90">
    <property type="entry name" value="Phosphatidylinositol 3-kinase Catalytic Subunit, Chain A, domain 1"/>
    <property type="match status" value="1"/>
</dbReference>
<dbReference type="PANTHER" id="PTHR12991">
    <property type="entry name" value="NITROGEN PERMEASE REGULATOR 2/TUMOR SUPPRESSOR CANDIDATE 4"/>
    <property type="match status" value="1"/>
</dbReference>
<proteinExistence type="inferred from homology"/>
<dbReference type="EMBL" id="LAEV01002237">
    <property type="protein sequence ID" value="KKA26251.1"/>
    <property type="molecule type" value="Genomic_DNA"/>
</dbReference>
<dbReference type="PROSITE" id="PS50053">
    <property type="entry name" value="UBIQUITIN_2"/>
    <property type="match status" value="1"/>
</dbReference>
<dbReference type="SUPFAM" id="SSF54236">
    <property type="entry name" value="Ubiquitin-like"/>
    <property type="match status" value="1"/>
</dbReference>
<dbReference type="SMART" id="SM00213">
    <property type="entry name" value="UBQ"/>
    <property type="match status" value="1"/>
</dbReference>
<organism evidence="6 7">
    <name type="scientific">Thielaviopsis punctulata</name>
    <dbReference type="NCBI Taxonomy" id="72032"/>
    <lineage>
        <taxon>Eukaryota</taxon>
        <taxon>Fungi</taxon>
        <taxon>Dikarya</taxon>
        <taxon>Ascomycota</taxon>
        <taxon>Pezizomycotina</taxon>
        <taxon>Sordariomycetes</taxon>
        <taxon>Hypocreomycetidae</taxon>
        <taxon>Microascales</taxon>
        <taxon>Ceratocystidaceae</taxon>
        <taxon>Thielaviopsis</taxon>
    </lineage>
</organism>
<feature type="compositionally biased region" description="Polar residues" evidence="3">
    <location>
        <begin position="295"/>
        <end position="314"/>
    </location>
</feature>
<feature type="compositionally biased region" description="Low complexity" evidence="3">
    <location>
        <begin position="229"/>
        <end position="274"/>
    </location>
</feature>
<dbReference type="OrthoDB" id="338854at2759"/>
<keyword evidence="2" id="KW-0175">Coiled coil</keyword>
<dbReference type="InterPro" id="IPR029071">
    <property type="entry name" value="Ubiquitin-like_domsf"/>
</dbReference>
<evidence type="ECO:0000313" key="7">
    <source>
        <dbReference type="Proteomes" id="UP000033483"/>
    </source>
</evidence>